<dbReference type="Pfam" id="PF00512">
    <property type="entry name" value="HisKA"/>
    <property type="match status" value="1"/>
</dbReference>
<dbReference type="CDD" id="cd00130">
    <property type="entry name" value="PAS"/>
    <property type="match status" value="1"/>
</dbReference>
<dbReference type="InterPro" id="IPR005467">
    <property type="entry name" value="His_kinase_dom"/>
</dbReference>
<dbReference type="GO" id="GO:0000155">
    <property type="term" value="F:phosphorelay sensor kinase activity"/>
    <property type="evidence" value="ECO:0007669"/>
    <property type="project" value="InterPro"/>
</dbReference>
<dbReference type="CDD" id="cd16922">
    <property type="entry name" value="HATPase_EvgS-ArcB-TorS-like"/>
    <property type="match status" value="1"/>
</dbReference>
<dbReference type="AlphaFoldDB" id="A0A178M9V5"/>
<organism evidence="14 15">
    <name type="scientific">Paramagnetospirillum marisnigri</name>
    <dbReference type="NCBI Taxonomy" id="1285242"/>
    <lineage>
        <taxon>Bacteria</taxon>
        <taxon>Pseudomonadati</taxon>
        <taxon>Pseudomonadota</taxon>
        <taxon>Alphaproteobacteria</taxon>
        <taxon>Rhodospirillales</taxon>
        <taxon>Magnetospirillaceae</taxon>
        <taxon>Paramagnetospirillum</taxon>
    </lineage>
</organism>
<evidence type="ECO:0000256" key="3">
    <source>
        <dbReference type="ARBA" id="ARBA00022553"/>
    </source>
</evidence>
<evidence type="ECO:0000259" key="12">
    <source>
        <dbReference type="PROSITE" id="PS50109"/>
    </source>
</evidence>
<dbReference type="Pfam" id="PF00072">
    <property type="entry name" value="Response_reg"/>
    <property type="match status" value="1"/>
</dbReference>
<comment type="subunit">
    <text evidence="9">At low DSF concentrations, interacts with RpfF.</text>
</comment>
<dbReference type="PROSITE" id="PS50110">
    <property type="entry name" value="RESPONSE_REGULATORY"/>
    <property type="match status" value="1"/>
</dbReference>
<dbReference type="SMART" id="SM00448">
    <property type="entry name" value="REC"/>
    <property type="match status" value="1"/>
</dbReference>
<dbReference type="OrthoDB" id="9813151at2"/>
<dbReference type="SUPFAM" id="SSF55874">
    <property type="entry name" value="ATPase domain of HSP90 chaperone/DNA topoisomerase II/histidine kinase"/>
    <property type="match status" value="1"/>
</dbReference>
<reference evidence="14 15" key="1">
    <citation type="submission" date="2016-04" db="EMBL/GenBank/DDBJ databases">
        <title>Draft genome sequence of freshwater magnetotactic bacteria Magnetospirillum marisnigri SP-1 and Magnetospirillum moscoviense BB-1.</title>
        <authorList>
            <person name="Koziaeva V."/>
            <person name="Dziuba M.V."/>
            <person name="Ivanov T.M."/>
            <person name="Kuznetsov B."/>
            <person name="Grouzdev D.S."/>
        </authorList>
    </citation>
    <scope>NUCLEOTIDE SEQUENCE [LARGE SCALE GENOMIC DNA]</scope>
    <source>
        <strain evidence="14 15">SP-1</strain>
    </source>
</reference>
<dbReference type="GO" id="GO:0005524">
    <property type="term" value="F:ATP binding"/>
    <property type="evidence" value="ECO:0007669"/>
    <property type="project" value="UniProtKB-KW"/>
</dbReference>
<keyword evidence="7" id="KW-0067">ATP-binding</keyword>
<feature type="domain" description="Response regulatory" evidence="13">
    <location>
        <begin position="396"/>
        <end position="513"/>
    </location>
</feature>
<dbReference type="Gene3D" id="3.30.450.20">
    <property type="entry name" value="PAS domain"/>
    <property type="match status" value="1"/>
</dbReference>
<evidence type="ECO:0000256" key="8">
    <source>
        <dbReference type="ARBA" id="ARBA00023012"/>
    </source>
</evidence>
<dbReference type="InterPro" id="IPR036097">
    <property type="entry name" value="HisK_dim/P_sf"/>
</dbReference>
<keyword evidence="8" id="KW-0902">Two-component regulatory system</keyword>
<dbReference type="SMART" id="SM00387">
    <property type="entry name" value="HATPase_c"/>
    <property type="match status" value="1"/>
</dbReference>
<evidence type="ECO:0000259" key="13">
    <source>
        <dbReference type="PROSITE" id="PS50110"/>
    </source>
</evidence>
<dbReference type="InterPro" id="IPR003594">
    <property type="entry name" value="HATPase_dom"/>
</dbReference>
<evidence type="ECO:0000256" key="4">
    <source>
        <dbReference type="ARBA" id="ARBA00022679"/>
    </source>
</evidence>
<evidence type="ECO:0000313" key="14">
    <source>
        <dbReference type="EMBL" id="OAN44815.1"/>
    </source>
</evidence>
<dbReference type="Gene3D" id="3.40.50.2300">
    <property type="match status" value="1"/>
</dbReference>
<evidence type="ECO:0000256" key="1">
    <source>
        <dbReference type="ARBA" id="ARBA00000085"/>
    </source>
</evidence>
<name>A0A178M9V5_9PROT</name>
<dbReference type="InterPro" id="IPR036890">
    <property type="entry name" value="HATPase_C_sf"/>
</dbReference>
<dbReference type="InterPro" id="IPR011006">
    <property type="entry name" value="CheY-like_superfamily"/>
</dbReference>
<feature type="domain" description="Histidine kinase" evidence="12">
    <location>
        <begin position="155"/>
        <end position="376"/>
    </location>
</feature>
<protein>
    <recommendedName>
        <fullName evidence="10">Sensory/regulatory protein RpfC</fullName>
        <ecNumber evidence="2">2.7.13.3</ecNumber>
    </recommendedName>
</protein>
<evidence type="ECO:0000256" key="2">
    <source>
        <dbReference type="ARBA" id="ARBA00012438"/>
    </source>
</evidence>
<dbReference type="Gene3D" id="1.10.287.130">
    <property type="match status" value="1"/>
</dbReference>
<dbReference type="FunFam" id="1.10.287.130:FF:000002">
    <property type="entry name" value="Two-component osmosensing histidine kinase"/>
    <property type="match status" value="1"/>
</dbReference>
<dbReference type="SUPFAM" id="SSF52172">
    <property type="entry name" value="CheY-like"/>
    <property type="match status" value="1"/>
</dbReference>
<dbReference type="InterPro" id="IPR003661">
    <property type="entry name" value="HisK_dim/P_dom"/>
</dbReference>
<evidence type="ECO:0000256" key="10">
    <source>
        <dbReference type="ARBA" id="ARBA00068150"/>
    </source>
</evidence>
<dbReference type="STRING" id="1285242.A6A04_08355"/>
<evidence type="ECO:0000256" key="6">
    <source>
        <dbReference type="ARBA" id="ARBA00022777"/>
    </source>
</evidence>
<dbReference type="PANTHER" id="PTHR45339">
    <property type="entry name" value="HYBRID SIGNAL TRANSDUCTION HISTIDINE KINASE J"/>
    <property type="match status" value="1"/>
</dbReference>
<evidence type="ECO:0000256" key="7">
    <source>
        <dbReference type="ARBA" id="ARBA00022840"/>
    </source>
</evidence>
<dbReference type="PRINTS" id="PR00344">
    <property type="entry name" value="BCTRLSENSOR"/>
</dbReference>
<dbReference type="InterPro" id="IPR004358">
    <property type="entry name" value="Sig_transdc_His_kin-like_C"/>
</dbReference>
<evidence type="ECO:0000313" key="15">
    <source>
        <dbReference type="Proteomes" id="UP000078428"/>
    </source>
</evidence>
<dbReference type="PANTHER" id="PTHR45339:SF1">
    <property type="entry name" value="HYBRID SIGNAL TRANSDUCTION HISTIDINE KINASE J"/>
    <property type="match status" value="1"/>
</dbReference>
<dbReference type="CDD" id="cd17546">
    <property type="entry name" value="REC_hyHK_CKI1_RcsC-like"/>
    <property type="match status" value="1"/>
</dbReference>
<evidence type="ECO:0000256" key="9">
    <source>
        <dbReference type="ARBA" id="ARBA00064003"/>
    </source>
</evidence>
<dbReference type="SUPFAM" id="SSF47384">
    <property type="entry name" value="Homodimeric domain of signal transducing histidine kinase"/>
    <property type="match status" value="1"/>
</dbReference>
<keyword evidence="4" id="KW-0808">Transferase</keyword>
<sequence>MRDDIGSAEHKWRHLIEAVEELGQGFTVFDGDLNLILCNTRFLDMLGFPAHLVHEGTVFADFMRYNARRGEYGPGDIEALVDERVEKARAAQPHCFERQRPDGTVIEVRGAPLPGGGFVTTYTDITIRRQAERMLVLAKERAEESARAKAAFLATMSHEIRTPMNGVLGMLHLLADSPLSPEQRDQVETAQSSARSLLAILNDVLDFSKLEAGQLKIEATDFNLTRLVDECLALLRPGAQEKGLHLEGWIDAAVPREVVGDPTRLRQVLSNLIGNAIKFTAHGGVSLRVSLGDDGASLALLRFEVTDTGIGIAPEAAAGLFAEFVQADSSISRRYGGTGLGLSICKRLVEAMGGEIGLDSQPGRGSSFHFTVRVGLASVASRPHAVEETPQTEQLSVLLAEDNPVNQKLTTTLLRRWGHRVTLATNGAEAIDRLLGEDFDVVLMDVHMPGIDGLEATRRIRAMGGPMASVPVIAMTADVLDGDDDKCRAAGMDAYVSKPVEPPRLLEALARVASARRIG</sequence>
<feature type="modified residue" description="4-aspartylphosphate" evidence="11">
    <location>
        <position position="445"/>
    </location>
</feature>
<dbReference type="InterPro" id="IPR035965">
    <property type="entry name" value="PAS-like_dom_sf"/>
</dbReference>
<accession>A0A178M9V5</accession>
<comment type="caution">
    <text evidence="14">The sequence shown here is derived from an EMBL/GenBank/DDBJ whole genome shotgun (WGS) entry which is preliminary data.</text>
</comment>
<dbReference type="SUPFAM" id="SSF55785">
    <property type="entry name" value="PYP-like sensor domain (PAS domain)"/>
    <property type="match status" value="1"/>
</dbReference>
<dbReference type="CDD" id="cd00082">
    <property type="entry name" value="HisKA"/>
    <property type="match status" value="1"/>
</dbReference>
<dbReference type="Pfam" id="PF12860">
    <property type="entry name" value="PAS_7"/>
    <property type="match status" value="1"/>
</dbReference>
<dbReference type="InterPro" id="IPR001789">
    <property type="entry name" value="Sig_transdc_resp-reg_receiver"/>
</dbReference>
<evidence type="ECO:0000256" key="5">
    <source>
        <dbReference type="ARBA" id="ARBA00022741"/>
    </source>
</evidence>
<dbReference type="InterPro" id="IPR000014">
    <property type="entry name" value="PAS"/>
</dbReference>
<proteinExistence type="predicted"/>
<dbReference type="PROSITE" id="PS50109">
    <property type="entry name" value="HIS_KIN"/>
    <property type="match status" value="1"/>
</dbReference>
<keyword evidence="5" id="KW-0547">Nucleotide-binding</keyword>
<dbReference type="SMART" id="SM00388">
    <property type="entry name" value="HisKA"/>
    <property type="match status" value="1"/>
</dbReference>
<dbReference type="Proteomes" id="UP000078428">
    <property type="component" value="Unassembled WGS sequence"/>
</dbReference>
<keyword evidence="15" id="KW-1185">Reference proteome</keyword>
<comment type="catalytic activity">
    <reaction evidence="1">
        <text>ATP + protein L-histidine = ADP + protein N-phospho-L-histidine.</text>
        <dbReference type="EC" id="2.7.13.3"/>
    </reaction>
</comment>
<keyword evidence="3 11" id="KW-0597">Phosphoprotein</keyword>
<keyword evidence="6 14" id="KW-0418">Kinase</keyword>
<gene>
    <name evidence="14" type="ORF">A6A04_08355</name>
</gene>
<dbReference type="Pfam" id="PF02518">
    <property type="entry name" value="HATPase_c"/>
    <property type="match status" value="1"/>
</dbReference>
<evidence type="ECO:0000256" key="11">
    <source>
        <dbReference type="PROSITE-ProRule" id="PRU00169"/>
    </source>
</evidence>
<dbReference type="FunFam" id="3.30.565.10:FF:000010">
    <property type="entry name" value="Sensor histidine kinase RcsC"/>
    <property type="match status" value="1"/>
</dbReference>
<dbReference type="EC" id="2.7.13.3" evidence="2"/>
<dbReference type="EMBL" id="LWQT01000109">
    <property type="protein sequence ID" value="OAN44815.1"/>
    <property type="molecule type" value="Genomic_DNA"/>
</dbReference>
<dbReference type="Gene3D" id="3.30.565.10">
    <property type="entry name" value="Histidine kinase-like ATPase, C-terminal domain"/>
    <property type="match status" value="1"/>
</dbReference>